<keyword evidence="2" id="KW-1185">Reference proteome</keyword>
<evidence type="ECO:0000313" key="1">
    <source>
        <dbReference type="EMBL" id="TDG48501.1"/>
    </source>
</evidence>
<accession>A0A484BL86</accession>
<gene>
    <name evidence="1" type="ORF">AWZ03_005045</name>
</gene>
<dbReference type="EMBL" id="LSRL02000032">
    <property type="protein sequence ID" value="TDG48501.1"/>
    <property type="molecule type" value="Genomic_DNA"/>
</dbReference>
<dbReference type="Proteomes" id="UP000295192">
    <property type="component" value="Unassembled WGS sequence"/>
</dbReference>
<proteinExistence type="predicted"/>
<dbReference type="AlphaFoldDB" id="A0A484BL86"/>
<sequence>MLLSLWEYFKPNWGGDSAVAIATHVPTVIQQQQKQKQQQQQQQRQLQQQWRHIEHNMPYLFRLCGGVAASANARRRLRQNEAQRGSSGEG</sequence>
<reference evidence="1 2" key="1">
    <citation type="journal article" date="2019" name="J. Hered.">
        <title>An Improved Genome Assembly for Drosophila navojoa, the Basal Species in the mojavensis Cluster.</title>
        <authorList>
            <person name="Vanderlinde T."/>
            <person name="Dupim E.G."/>
            <person name="Nazario-Yepiz N.O."/>
            <person name="Carvalho A.B."/>
        </authorList>
    </citation>
    <scope>NUCLEOTIDE SEQUENCE [LARGE SCALE GENOMIC DNA]</scope>
    <source>
        <strain evidence="1">Navoj_Jal97</strain>
        <tissue evidence="1">Whole organism</tissue>
    </source>
</reference>
<evidence type="ECO:0000313" key="2">
    <source>
        <dbReference type="Proteomes" id="UP000295192"/>
    </source>
</evidence>
<name>A0A484BL86_DRONA</name>
<protein>
    <submittedName>
        <fullName evidence="1">Uncharacterized protein</fullName>
    </submittedName>
</protein>
<organism evidence="1 2">
    <name type="scientific">Drosophila navojoa</name>
    <name type="common">Fruit fly</name>
    <dbReference type="NCBI Taxonomy" id="7232"/>
    <lineage>
        <taxon>Eukaryota</taxon>
        <taxon>Metazoa</taxon>
        <taxon>Ecdysozoa</taxon>
        <taxon>Arthropoda</taxon>
        <taxon>Hexapoda</taxon>
        <taxon>Insecta</taxon>
        <taxon>Pterygota</taxon>
        <taxon>Neoptera</taxon>
        <taxon>Endopterygota</taxon>
        <taxon>Diptera</taxon>
        <taxon>Brachycera</taxon>
        <taxon>Muscomorpha</taxon>
        <taxon>Ephydroidea</taxon>
        <taxon>Drosophilidae</taxon>
        <taxon>Drosophila</taxon>
    </lineage>
</organism>
<comment type="caution">
    <text evidence="1">The sequence shown here is derived from an EMBL/GenBank/DDBJ whole genome shotgun (WGS) entry which is preliminary data.</text>
</comment>